<dbReference type="OrthoDB" id="447510at2759"/>
<dbReference type="PANTHER" id="PTHR12327:SF0">
    <property type="entry name" value="ALPHA-TUBULIN N-ACETYLTRANSFERASE 1"/>
    <property type="match status" value="1"/>
</dbReference>
<dbReference type="EnsemblMetazoa" id="XM_014396782.2">
    <property type="protein sequence ID" value="XP_014252268.1"/>
    <property type="gene ID" value="LOC106668237"/>
</dbReference>
<sequence length="245" mass="27978">MNFNFGINSFLRREITKIDNTLLPEGFAGDRRSMRACMQVVNDILNDMGLASAKAQGLVKPITSADKLRNSEHIVYLLVDKEGNKSNGSVIGMLKMGRKRLYMFDERGQCNETVPLCVLDFYVHESKQRMGCGKKLFNYMLHEEGVEPEKLAIDRPSEKFLRFLQKHYNLTHSVHQTNNFVVFSGFFNNTPQDKETHLKSSHHCGISSPQISPYSTGNKLTFNGRHTAFKRETTMGQIIQTNHLM</sequence>
<dbReference type="CDD" id="cd04301">
    <property type="entry name" value="NAT_SF"/>
    <property type="match status" value="1"/>
</dbReference>
<evidence type="ECO:0000256" key="2">
    <source>
        <dbReference type="ARBA" id="ARBA00023315"/>
    </source>
</evidence>
<feature type="binding site" evidence="5">
    <location>
        <begin position="121"/>
        <end position="134"/>
    </location>
    <ligand>
        <name>acetyl-CoA</name>
        <dbReference type="ChEBI" id="CHEBI:57288"/>
    </ligand>
</feature>
<dbReference type="HAMAP" id="MF_03130">
    <property type="entry name" value="mec17"/>
    <property type="match status" value="1"/>
</dbReference>
<evidence type="ECO:0000256" key="5">
    <source>
        <dbReference type="HAMAP-Rule" id="MF_03130"/>
    </source>
</evidence>
<feature type="domain" description="N-acetyltransferase" evidence="6">
    <location>
        <begin position="1"/>
        <end position="187"/>
    </location>
</feature>
<evidence type="ECO:0000313" key="8">
    <source>
        <dbReference type="Proteomes" id="UP000494040"/>
    </source>
</evidence>
<keyword evidence="1 5" id="KW-0808">Transferase</keyword>
<accession>A0A8I6RYC8</accession>
<dbReference type="PANTHER" id="PTHR12327">
    <property type="entry name" value="ALPHA-TUBULIN N-ACETYLTRANSFERASE 1"/>
    <property type="match status" value="1"/>
</dbReference>
<evidence type="ECO:0000256" key="4">
    <source>
        <dbReference type="ARBA" id="ARBA00066570"/>
    </source>
</evidence>
<dbReference type="GO" id="GO:0048666">
    <property type="term" value="P:neuron development"/>
    <property type="evidence" value="ECO:0007669"/>
    <property type="project" value="UniProtKB-UniRule"/>
</dbReference>
<dbReference type="EC" id="2.3.1.108" evidence="4 5"/>
<evidence type="ECO:0000259" key="6">
    <source>
        <dbReference type="PROSITE" id="PS51730"/>
    </source>
</evidence>
<dbReference type="GO" id="GO:0070507">
    <property type="term" value="P:regulation of microtubule cytoskeleton organization"/>
    <property type="evidence" value="ECO:0007669"/>
    <property type="project" value="UniProtKB-UniRule"/>
</dbReference>
<evidence type="ECO:0000256" key="3">
    <source>
        <dbReference type="ARBA" id="ARBA00051998"/>
    </source>
</evidence>
<comment type="catalytic activity">
    <reaction evidence="3 5">
        <text>L-lysyl-[alpha-tubulin] + acetyl-CoA = N(6)-acetyl-L-lysyl-[alpha-tubulin] + CoA + H(+)</text>
        <dbReference type="Rhea" id="RHEA:15277"/>
        <dbReference type="Rhea" id="RHEA-COMP:11278"/>
        <dbReference type="Rhea" id="RHEA-COMP:11279"/>
        <dbReference type="ChEBI" id="CHEBI:15378"/>
        <dbReference type="ChEBI" id="CHEBI:29969"/>
        <dbReference type="ChEBI" id="CHEBI:57287"/>
        <dbReference type="ChEBI" id="CHEBI:57288"/>
        <dbReference type="ChEBI" id="CHEBI:61930"/>
        <dbReference type="EC" id="2.3.1.108"/>
    </reaction>
</comment>
<reference evidence="7" key="1">
    <citation type="submission" date="2022-01" db="UniProtKB">
        <authorList>
            <consortium name="EnsemblMetazoa"/>
        </authorList>
    </citation>
    <scope>IDENTIFICATION</scope>
</reference>
<evidence type="ECO:0000256" key="1">
    <source>
        <dbReference type="ARBA" id="ARBA00022679"/>
    </source>
</evidence>
<dbReference type="FunFam" id="3.40.630.30:FF:000060">
    <property type="entry name" value="Alpha-tubulin N-acetyltransferase 1"/>
    <property type="match status" value="1"/>
</dbReference>
<keyword evidence="2 5" id="KW-0012">Acyltransferase</keyword>
<dbReference type="InterPro" id="IPR038746">
    <property type="entry name" value="Atat"/>
</dbReference>
<dbReference type="Gene3D" id="3.40.630.30">
    <property type="match status" value="1"/>
</dbReference>
<dbReference type="PROSITE" id="PS51730">
    <property type="entry name" value="GNAT_ATAT"/>
    <property type="match status" value="1"/>
</dbReference>
<dbReference type="RefSeq" id="XP_014252268.1">
    <property type="nucleotide sequence ID" value="XM_014396782.2"/>
</dbReference>
<feature type="site" description="Crucial for catalytic activity" evidence="5">
    <location>
        <position position="56"/>
    </location>
</feature>
<dbReference type="GO" id="GO:0019799">
    <property type="term" value="F:tubulin N-acetyltransferase activity"/>
    <property type="evidence" value="ECO:0007669"/>
    <property type="project" value="UniProtKB-UniRule"/>
</dbReference>
<proteinExistence type="inferred from homology"/>
<keyword evidence="8" id="KW-1185">Reference proteome</keyword>
<name>A0A8I6RYC8_CIMLE</name>
<dbReference type="Pfam" id="PF05301">
    <property type="entry name" value="Acetyltransf_16"/>
    <property type="match status" value="1"/>
</dbReference>
<protein>
    <recommendedName>
        <fullName evidence="4 5">Alpha-tubulin N-acetyltransferase</fullName>
        <shortName evidence="5">Alpha-TAT</shortName>
        <shortName evidence="5">TAT</shortName>
        <ecNumber evidence="4 5">2.3.1.108</ecNumber>
    </recommendedName>
    <alternativeName>
        <fullName evidence="5">Acetyltransferase mec-17 homolog</fullName>
    </alternativeName>
</protein>
<dbReference type="Proteomes" id="UP000494040">
    <property type="component" value="Unassembled WGS sequence"/>
</dbReference>
<comment type="function">
    <text evidence="5">Specifically acetylates 'Lys-40' in alpha-tubulin on the lumenal side of microtubules. Promotes microtubule destabilization and accelerates microtubule dynamics; this activity may be independent of acetylation activity. Acetylates alpha-tubulin with a slow enzymatic rate, due to a catalytic site that is not optimized for acetyl transfer. Enters the microtubule through each end and diffuses quickly throughout the lumen of microtubules. Acetylates only long/old microtubules because of its slow acetylation rate since it does not have time to act on dynamically unstable microtubules before the enzyme is released.</text>
</comment>
<dbReference type="AlphaFoldDB" id="A0A8I6RYC8"/>
<dbReference type="InterPro" id="IPR007965">
    <property type="entry name" value="GNAT_ATAT"/>
</dbReference>
<organism evidence="7 8">
    <name type="scientific">Cimex lectularius</name>
    <name type="common">Bed bug</name>
    <name type="synonym">Acanthia lectularia</name>
    <dbReference type="NCBI Taxonomy" id="79782"/>
    <lineage>
        <taxon>Eukaryota</taxon>
        <taxon>Metazoa</taxon>
        <taxon>Ecdysozoa</taxon>
        <taxon>Arthropoda</taxon>
        <taxon>Hexapoda</taxon>
        <taxon>Insecta</taxon>
        <taxon>Pterygota</taxon>
        <taxon>Neoptera</taxon>
        <taxon>Paraneoptera</taxon>
        <taxon>Hemiptera</taxon>
        <taxon>Heteroptera</taxon>
        <taxon>Panheteroptera</taxon>
        <taxon>Cimicomorpha</taxon>
        <taxon>Cimicidae</taxon>
        <taxon>Cimex</taxon>
    </lineage>
</organism>
<dbReference type="OMA" id="DTDHTIY"/>
<dbReference type="GeneID" id="106668237"/>
<evidence type="ECO:0000313" key="7">
    <source>
        <dbReference type="EnsemblMetazoa" id="XP_014252268.1"/>
    </source>
</evidence>
<comment type="similarity">
    <text evidence="5">Belongs to the acetyltransferase ATAT1 family.</text>
</comment>
<dbReference type="GO" id="GO:0005874">
    <property type="term" value="C:microtubule"/>
    <property type="evidence" value="ECO:0007669"/>
    <property type="project" value="InterPro"/>
</dbReference>
<feature type="binding site" evidence="5">
    <location>
        <begin position="157"/>
        <end position="166"/>
    </location>
    <ligand>
        <name>acetyl-CoA</name>
        <dbReference type="ChEBI" id="CHEBI:57288"/>
    </ligand>
</feature>